<comment type="caution">
    <text evidence="2">The sequence shown here is derived from an EMBL/GenBank/DDBJ whole genome shotgun (WGS) entry which is preliminary data.</text>
</comment>
<evidence type="ECO:0000313" key="2">
    <source>
        <dbReference type="EMBL" id="MFC0515195.1"/>
    </source>
</evidence>
<evidence type="ECO:0008006" key="4">
    <source>
        <dbReference type="Google" id="ProtNLM"/>
    </source>
</evidence>
<feature type="transmembrane region" description="Helical" evidence="1">
    <location>
        <begin position="196"/>
        <end position="217"/>
    </location>
</feature>
<organism evidence="2 3">
    <name type="scientific">Mucilaginibacter angelicae</name>
    <dbReference type="NCBI Taxonomy" id="869718"/>
    <lineage>
        <taxon>Bacteria</taxon>
        <taxon>Pseudomonadati</taxon>
        <taxon>Bacteroidota</taxon>
        <taxon>Sphingobacteriia</taxon>
        <taxon>Sphingobacteriales</taxon>
        <taxon>Sphingobacteriaceae</taxon>
        <taxon>Mucilaginibacter</taxon>
    </lineage>
</organism>
<dbReference type="RefSeq" id="WP_377023033.1">
    <property type="nucleotide sequence ID" value="NZ_JBHLTS010000022.1"/>
</dbReference>
<accession>A0ABV6L6V8</accession>
<gene>
    <name evidence="2" type="ORF">ACFFGT_13335</name>
</gene>
<dbReference type="EMBL" id="JBHLTS010000022">
    <property type="protein sequence ID" value="MFC0515195.1"/>
    <property type="molecule type" value="Genomic_DNA"/>
</dbReference>
<keyword evidence="3" id="KW-1185">Reference proteome</keyword>
<proteinExistence type="predicted"/>
<dbReference type="Proteomes" id="UP001589828">
    <property type="component" value="Unassembled WGS sequence"/>
</dbReference>
<keyword evidence="1" id="KW-1133">Transmembrane helix</keyword>
<evidence type="ECO:0000313" key="3">
    <source>
        <dbReference type="Proteomes" id="UP001589828"/>
    </source>
</evidence>
<keyword evidence="1" id="KW-0812">Transmembrane</keyword>
<evidence type="ECO:0000256" key="1">
    <source>
        <dbReference type="SAM" id="Phobius"/>
    </source>
</evidence>
<reference evidence="2 3" key="1">
    <citation type="submission" date="2024-09" db="EMBL/GenBank/DDBJ databases">
        <authorList>
            <person name="Sun Q."/>
            <person name="Mori K."/>
        </authorList>
    </citation>
    <scope>NUCLEOTIDE SEQUENCE [LARGE SCALE GENOMIC DNA]</scope>
    <source>
        <strain evidence="2 3">NCAIM B.02415</strain>
    </source>
</reference>
<name>A0ABV6L6V8_9SPHI</name>
<sequence>MDQPKVFISVGGTTTAEQEEFVKHIEDRLQAENLTPNTIGRNKFSADSPLKSIKDLMDECSGILVIALERTYFEKGLEKRGSTQEIQLSTTKFSTPWNQIESAMAYAKNLPILVIVEEGVRAEGLLEKGYDWYVMTAKPNQSSLLTAEFNGVLASWKSKVEKLNLSKNDTTALKKKVVPDELTIGDLVSGMKPAQLWGVLGAIIALMIGIFVIGQHFPVK</sequence>
<keyword evidence="1" id="KW-0472">Membrane</keyword>
<protein>
    <recommendedName>
        <fullName evidence="4">DUF218 domain-containing protein</fullName>
    </recommendedName>
</protein>